<protein>
    <submittedName>
        <fullName evidence="2">Uncharacterized protein</fullName>
    </submittedName>
</protein>
<keyword evidence="1" id="KW-0812">Transmembrane</keyword>
<organism evidence="2 3">
    <name type="scientific">Parasponia andersonii</name>
    <name type="common">Sponia andersonii</name>
    <dbReference type="NCBI Taxonomy" id="3476"/>
    <lineage>
        <taxon>Eukaryota</taxon>
        <taxon>Viridiplantae</taxon>
        <taxon>Streptophyta</taxon>
        <taxon>Embryophyta</taxon>
        <taxon>Tracheophyta</taxon>
        <taxon>Spermatophyta</taxon>
        <taxon>Magnoliopsida</taxon>
        <taxon>eudicotyledons</taxon>
        <taxon>Gunneridae</taxon>
        <taxon>Pentapetalae</taxon>
        <taxon>rosids</taxon>
        <taxon>fabids</taxon>
        <taxon>Rosales</taxon>
        <taxon>Cannabaceae</taxon>
        <taxon>Parasponia</taxon>
    </lineage>
</organism>
<dbReference type="OrthoDB" id="1304155at2759"/>
<dbReference type="EMBL" id="JXTB01000120">
    <property type="protein sequence ID" value="PON61552.1"/>
    <property type="molecule type" value="Genomic_DNA"/>
</dbReference>
<keyword evidence="3" id="KW-1185">Reference proteome</keyword>
<dbReference type="Proteomes" id="UP000237105">
    <property type="component" value="Unassembled WGS sequence"/>
</dbReference>
<accession>A0A2P5CKG9</accession>
<feature type="transmembrane region" description="Helical" evidence="1">
    <location>
        <begin position="44"/>
        <end position="63"/>
    </location>
</feature>
<reference evidence="3" key="1">
    <citation type="submission" date="2016-06" db="EMBL/GenBank/DDBJ databases">
        <title>Parallel loss of symbiosis genes in relatives of nitrogen-fixing non-legume Parasponia.</title>
        <authorList>
            <person name="Van Velzen R."/>
            <person name="Holmer R."/>
            <person name="Bu F."/>
            <person name="Rutten L."/>
            <person name="Van Zeijl A."/>
            <person name="Liu W."/>
            <person name="Santuari L."/>
            <person name="Cao Q."/>
            <person name="Sharma T."/>
            <person name="Shen D."/>
            <person name="Roswanjaya Y."/>
            <person name="Wardhani T."/>
            <person name="Kalhor M.S."/>
            <person name="Jansen J."/>
            <person name="Van den Hoogen J."/>
            <person name="Gungor B."/>
            <person name="Hartog M."/>
            <person name="Hontelez J."/>
            <person name="Verver J."/>
            <person name="Yang W.-C."/>
            <person name="Schijlen E."/>
            <person name="Repin R."/>
            <person name="Schilthuizen M."/>
            <person name="Schranz E."/>
            <person name="Heidstra R."/>
            <person name="Miyata K."/>
            <person name="Fedorova E."/>
            <person name="Kohlen W."/>
            <person name="Bisseling T."/>
            <person name="Smit S."/>
            <person name="Geurts R."/>
        </authorList>
    </citation>
    <scope>NUCLEOTIDE SEQUENCE [LARGE SCALE GENOMIC DNA]</scope>
    <source>
        <strain evidence="3">cv. WU1-14</strain>
    </source>
</reference>
<gene>
    <name evidence="2" type="ORF">PanWU01x14_144680</name>
</gene>
<keyword evidence="1" id="KW-1133">Transmembrane helix</keyword>
<dbReference type="AlphaFoldDB" id="A0A2P5CKG9"/>
<comment type="caution">
    <text evidence="2">The sequence shown here is derived from an EMBL/GenBank/DDBJ whole genome shotgun (WGS) entry which is preliminary data.</text>
</comment>
<sequence length="66" mass="7824">MEGREAQTKNEALKSHLAIRCGKAAILLSSLKTSRCRRLNLNQIMVCMYKYIYIYIYICIYINEFR</sequence>
<proteinExistence type="predicted"/>
<evidence type="ECO:0000256" key="1">
    <source>
        <dbReference type="SAM" id="Phobius"/>
    </source>
</evidence>
<evidence type="ECO:0000313" key="3">
    <source>
        <dbReference type="Proteomes" id="UP000237105"/>
    </source>
</evidence>
<evidence type="ECO:0000313" key="2">
    <source>
        <dbReference type="EMBL" id="PON61552.1"/>
    </source>
</evidence>
<keyword evidence="1" id="KW-0472">Membrane</keyword>
<name>A0A2P5CKG9_PARAD</name>